<dbReference type="InterPro" id="IPR017141">
    <property type="entry name" value="Pept_M20_carboxypep"/>
</dbReference>
<dbReference type="Gene3D" id="3.40.630.10">
    <property type="entry name" value="Zn peptidases"/>
    <property type="match status" value="1"/>
</dbReference>
<organism evidence="8 9">
    <name type="scientific">Calocera cornea HHB12733</name>
    <dbReference type="NCBI Taxonomy" id="1353952"/>
    <lineage>
        <taxon>Eukaryota</taxon>
        <taxon>Fungi</taxon>
        <taxon>Dikarya</taxon>
        <taxon>Basidiomycota</taxon>
        <taxon>Agaricomycotina</taxon>
        <taxon>Dacrymycetes</taxon>
        <taxon>Dacrymycetales</taxon>
        <taxon>Dacrymycetaceae</taxon>
        <taxon>Calocera</taxon>
    </lineage>
</organism>
<dbReference type="AlphaFoldDB" id="A0A165FGV8"/>
<dbReference type="FunCoup" id="A0A165FGV8">
    <property type="interactions" value="9"/>
</dbReference>
<dbReference type="GO" id="GO:0046872">
    <property type="term" value="F:metal ion binding"/>
    <property type="evidence" value="ECO:0007669"/>
    <property type="project" value="UniProtKB-KW"/>
</dbReference>
<dbReference type="InterPro" id="IPR002933">
    <property type="entry name" value="Peptidase_M20"/>
</dbReference>
<dbReference type="SUPFAM" id="SSF55031">
    <property type="entry name" value="Bacterial exopeptidase dimerisation domain"/>
    <property type="match status" value="1"/>
</dbReference>
<evidence type="ECO:0000256" key="5">
    <source>
        <dbReference type="ARBA" id="ARBA00022833"/>
    </source>
</evidence>
<dbReference type="FunFam" id="3.40.630.10:FF:000027">
    <property type="entry name" value="N-fatty-acyl-amino acid synthase/hydrolase PM20D1"/>
    <property type="match status" value="1"/>
</dbReference>
<dbReference type="GO" id="GO:0000328">
    <property type="term" value="C:fungal-type vacuole lumen"/>
    <property type="evidence" value="ECO:0007669"/>
    <property type="project" value="TreeGrafter"/>
</dbReference>
<feature type="binding site" evidence="6">
    <location>
        <position position="187"/>
    </location>
    <ligand>
        <name>Zn(2+)</name>
        <dbReference type="ChEBI" id="CHEBI:29105"/>
        <label>2</label>
    </ligand>
</feature>
<evidence type="ECO:0000256" key="1">
    <source>
        <dbReference type="ARBA" id="ARBA00006247"/>
    </source>
</evidence>
<dbReference type="PANTHER" id="PTHR45962:SF1">
    <property type="entry name" value="N-FATTY-ACYL-AMINO ACID SYNTHASE_HYDROLASE PM20D1"/>
    <property type="match status" value="1"/>
</dbReference>
<comment type="similarity">
    <text evidence="1">Belongs to the peptidase M20A family.</text>
</comment>
<dbReference type="EMBL" id="KV423973">
    <property type="protein sequence ID" value="KZT56726.1"/>
    <property type="molecule type" value="Genomic_DNA"/>
</dbReference>
<keyword evidence="9" id="KW-1185">Reference proteome</keyword>
<dbReference type="Gene3D" id="3.30.70.360">
    <property type="match status" value="1"/>
</dbReference>
<evidence type="ECO:0000256" key="4">
    <source>
        <dbReference type="ARBA" id="ARBA00022801"/>
    </source>
</evidence>
<proteinExistence type="inferred from homology"/>
<dbReference type="CDD" id="cd05674">
    <property type="entry name" value="M20_yscS"/>
    <property type="match status" value="1"/>
</dbReference>
<feature type="binding site" evidence="6">
    <location>
        <position position="222"/>
    </location>
    <ligand>
        <name>Zn(2+)</name>
        <dbReference type="ChEBI" id="CHEBI:29105"/>
        <label>1</label>
    </ligand>
</feature>
<feature type="binding site" evidence="6">
    <location>
        <position position="585"/>
    </location>
    <ligand>
        <name>Zn(2+)</name>
        <dbReference type="ChEBI" id="CHEBI:29105"/>
        <label>1</label>
    </ligand>
</feature>
<dbReference type="Pfam" id="PF01546">
    <property type="entry name" value="Peptidase_M20"/>
    <property type="match status" value="1"/>
</dbReference>
<dbReference type="PIRSF" id="PIRSF037217">
    <property type="entry name" value="Carboxypeptidase_S"/>
    <property type="match status" value="1"/>
</dbReference>
<reference evidence="8 9" key="1">
    <citation type="journal article" date="2016" name="Mol. Biol. Evol.">
        <title>Comparative Genomics of Early-Diverging Mushroom-Forming Fungi Provides Insights into the Origins of Lignocellulose Decay Capabilities.</title>
        <authorList>
            <person name="Nagy L.G."/>
            <person name="Riley R."/>
            <person name="Tritt A."/>
            <person name="Adam C."/>
            <person name="Daum C."/>
            <person name="Floudas D."/>
            <person name="Sun H."/>
            <person name="Yadav J.S."/>
            <person name="Pangilinan J."/>
            <person name="Larsson K.H."/>
            <person name="Matsuura K."/>
            <person name="Barry K."/>
            <person name="Labutti K."/>
            <person name="Kuo R."/>
            <person name="Ohm R.A."/>
            <person name="Bhattacharya S.S."/>
            <person name="Shirouzu T."/>
            <person name="Yoshinaga Y."/>
            <person name="Martin F.M."/>
            <person name="Grigoriev I.V."/>
            <person name="Hibbett D.S."/>
        </authorList>
    </citation>
    <scope>NUCLEOTIDE SEQUENCE [LARGE SCALE GENOMIC DNA]</scope>
    <source>
        <strain evidence="8 9">HHB12733</strain>
    </source>
</reference>
<sequence length="615" mass="67269">MEKYTLRSSGMTLPTASADRVGSRSSIHRHWLIAQLWAVLLGAGFITHQYGLLPSVCDLHFAVPHPPSQPVETYPEAPVCPWIPPLIPSNAALLTALYTELGSAAFFNYTALVHSGAVQIPTFTQDEMGPVGEDPAWKKFTKLHEYFEWTYPLVHHTLKRELVNTYGLLYTWQGSDLDLKPILLTGHQATVPVDEETRDQWVYPPFSGHFDGERVWGRGAIDDKATITSTFVALESLIAHGFTPKRTILLAFGFDEEAGGRRGAAHVASFLLTRYGSSSLAFVLDEGTGYLPELGAMYAMPSTAEKGYYDVRLTVQTRGGHSALPPPHTSIGILAALVAAIEENPAPSRLTRTNPLYETLQCIAEHSPGLEEDVRGLIKQSRTSDKALEGVAQWLRSGGLATEANPLAPNEVLMRTTQAVDLFHGGVKANQLPQLAWAVVNHRIHIESSMAEVEDHLIEVLTPHVERFNLSLSAFDRPIIADNAGTTGSLELVDPYGTARDPLMGTPSRGPVWELLSGTIQSVFARTDGFPHSQSTPDAVSEVVRRIHVAPIPAGGSTDAYHYQQLSANIHRYAHFRPEGMDGGHGLNEWMSISNMLGAVEFVMTLVLNADEAEL</sequence>
<dbReference type="InterPro" id="IPR011650">
    <property type="entry name" value="Peptidase_M20_dimer"/>
</dbReference>
<protein>
    <submittedName>
        <fullName evidence="8">Carboxypeptidase S</fullName>
    </submittedName>
</protein>
<feature type="binding site" evidence="6">
    <location>
        <position position="222"/>
    </location>
    <ligand>
        <name>Zn(2+)</name>
        <dbReference type="ChEBI" id="CHEBI:29105"/>
        <label>2</label>
    </ligand>
</feature>
<keyword evidence="2" id="KW-0645">Protease</keyword>
<evidence type="ECO:0000313" key="9">
    <source>
        <dbReference type="Proteomes" id="UP000076842"/>
    </source>
</evidence>
<accession>A0A165FGV8</accession>
<evidence type="ECO:0000256" key="3">
    <source>
        <dbReference type="ARBA" id="ARBA00022723"/>
    </source>
</evidence>
<name>A0A165FGV8_9BASI</name>
<dbReference type="GO" id="GO:0004181">
    <property type="term" value="F:metallocarboxypeptidase activity"/>
    <property type="evidence" value="ECO:0007669"/>
    <property type="project" value="InterPro"/>
</dbReference>
<dbReference type="OrthoDB" id="3064516at2759"/>
<keyword evidence="8" id="KW-0121">Carboxypeptidase</keyword>
<keyword evidence="5 6" id="KW-0862">Zinc</keyword>
<gene>
    <name evidence="8" type="ORF">CALCODRAFT_470713</name>
</gene>
<dbReference type="Pfam" id="PF07687">
    <property type="entry name" value="M20_dimer"/>
    <property type="match status" value="1"/>
</dbReference>
<dbReference type="SUPFAM" id="SSF53187">
    <property type="entry name" value="Zn-dependent exopeptidases"/>
    <property type="match status" value="1"/>
</dbReference>
<dbReference type="GO" id="GO:0051603">
    <property type="term" value="P:proteolysis involved in protein catabolic process"/>
    <property type="evidence" value="ECO:0007669"/>
    <property type="project" value="TreeGrafter"/>
</dbReference>
<dbReference type="InterPro" id="IPR036264">
    <property type="entry name" value="Bact_exopeptidase_dim_dom"/>
</dbReference>
<dbReference type="STRING" id="1353952.A0A165FGV8"/>
<feature type="binding site" evidence="6">
    <location>
        <position position="285"/>
    </location>
    <ligand>
        <name>Zn(2+)</name>
        <dbReference type="ChEBI" id="CHEBI:29105"/>
        <label>2</label>
    </ligand>
</feature>
<dbReference type="Proteomes" id="UP000076842">
    <property type="component" value="Unassembled WGS sequence"/>
</dbReference>
<feature type="domain" description="Peptidase M20 dimerisation" evidence="7">
    <location>
        <begin position="304"/>
        <end position="465"/>
    </location>
</feature>
<evidence type="ECO:0000313" key="8">
    <source>
        <dbReference type="EMBL" id="KZT56726.1"/>
    </source>
</evidence>
<dbReference type="PANTHER" id="PTHR45962">
    <property type="entry name" value="N-FATTY-ACYL-AMINO ACID SYNTHASE/HYDROLASE PM20D1"/>
    <property type="match status" value="1"/>
</dbReference>
<evidence type="ECO:0000259" key="7">
    <source>
        <dbReference type="Pfam" id="PF07687"/>
    </source>
</evidence>
<dbReference type="InterPro" id="IPR047177">
    <property type="entry name" value="Pept_M20A"/>
</dbReference>
<keyword evidence="3 6" id="KW-0479">Metal-binding</keyword>
<evidence type="ECO:0000256" key="6">
    <source>
        <dbReference type="PIRSR" id="PIRSR037217-2"/>
    </source>
</evidence>
<keyword evidence="4" id="KW-0378">Hydrolase</keyword>
<dbReference type="InParanoid" id="A0A165FGV8"/>
<feature type="binding site" evidence="6">
    <location>
        <position position="257"/>
    </location>
    <ligand>
        <name>Zn(2+)</name>
        <dbReference type="ChEBI" id="CHEBI:29105"/>
        <label>1</label>
    </ligand>
</feature>
<evidence type="ECO:0000256" key="2">
    <source>
        <dbReference type="ARBA" id="ARBA00022670"/>
    </source>
</evidence>